<dbReference type="PANTHER" id="PTHR42760">
    <property type="entry name" value="SHORT-CHAIN DEHYDROGENASES/REDUCTASES FAMILY MEMBER"/>
    <property type="match status" value="1"/>
</dbReference>
<comment type="caution">
    <text evidence="3">The sequence shown here is derived from an EMBL/GenBank/DDBJ whole genome shotgun (WGS) entry which is preliminary data.</text>
</comment>
<dbReference type="EMBL" id="JBHUHP010000015">
    <property type="protein sequence ID" value="MFD2092882.1"/>
    <property type="molecule type" value="Genomic_DNA"/>
</dbReference>
<dbReference type="PANTHER" id="PTHR42760:SF5">
    <property type="entry name" value="2-DEHYDRO-3-DEOXY-D-GLUCONATE 5-DEHYDROGENASE"/>
    <property type="match status" value="1"/>
</dbReference>
<evidence type="ECO:0000256" key="2">
    <source>
        <dbReference type="ARBA" id="ARBA00023002"/>
    </source>
</evidence>
<dbReference type="GO" id="GO:0047001">
    <property type="term" value="F:2-dehydro-3-deoxy-D-gluconate 5-dehydrogenase activity"/>
    <property type="evidence" value="ECO:0007669"/>
    <property type="project" value="UniProtKB-EC"/>
</dbReference>
<keyword evidence="4" id="KW-1185">Reference proteome</keyword>
<gene>
    <name evidence="3" type="primary">kduD</name>
    <name evidence="3" type="ORF">ACFSHS_15000</name>
</gene>
<evidence type="ECO:0000256" key="1">
    <source>
        <dbReference type="ARBA" id="ARBA00006484"/>
    </source>
</evidence>
<dbReference type="SUPFAM" id="SSF51735">
    <property type="entry name" value="NAD(P)-binding Rossmann-fold domains"/>
    <property type="match status" value="1"/>
</dbReference>
<proteinExistence type="inferred from homology"/>
<dbReference type="Gene3D" id="3.40.50.720">
    <property type="entry name" value="NAD(P)-binding Rossmann-like Domain"/>
    <property type="match status" value="1"/>
</dbReference>
<dbReference type="PRINTS" id="PR00081">
    <property type="entry name" value="GDHRDH"/>
</dbReference>
<dbReference type="InterPro" id="IPR020904">
    <property type="entry name" value="Sc_DH/Rdtase_CS"/>
</dbReference>
<organism evidence="3 4">
    <name type="scientific">Blastococcus deserti</name>
    <dbReference type="NCBI Taxonomy" id="2259033"/>
    <lineage>
        <taxon>Bacteria</taxon>
        <taxon>Bacillati</taxon>
        <taxon>Actinomycetota</taxon>
        <taxon>Actinomycetes</taxon>
        <taxon>Geodermatophilales</taxon>
        <taxon>Geodermatophilaceae</taxon>
        <taxon>Blastococcus</taxon>
    </lineage>
</organism>
<evidence type="ECO:0000313" key="3">
    <source>
        <dbReference type="EMBL" id="MFD2092882.1"/>
    </source>
</evidence>
<dbReference type="EC" id="1.1.1.127" evidence="3"/>
<comment type="similarity">
    <text evidence="1">Belongs to the short-chain dehydrogenases/reductases (SDR) family.</text>
</comment>
<name>A0ABW4XC50_9ACTN</name>
<keyword evidence="2 3" id="KW-0560">Oxidoreductase</keyword>
<dbReference type="PROSITE" id="PS00061">
    <property type="entry name" value="ADH_SHORT"/>
    <property type="match status" value="1"/>
</dbReference>
<dbReference type="PRINTS" id="PR00080">
    <property type="entry name" value="SDRFAMILY"/>
</dbReference>
<protein>
    <submittedName>
        <fullName evidence="3">2-dehydro-3-deoxy-D-gluconate 5-dehydrogenase KduD</fullName>
        <ecNumber evidence="3">1.1.1.127</ecNumber>
    </submittedName>
</protein>
<dbReference type="Pfam" id="PF13561">
    <property type="entry name" value="adh_short_C2"/>
    <property type="match status" value="1"/>
</dbReference>
<evidence type="ECO:0000313" key="4">
    <source>
        <dbReference type="Proteomes" id="UP001597402"/>
    </source>
</evidence>
<sequence>MAAATSLFDLQGRTALVTGGSRGIGQAIAAGLAEAGADIVLLAEESEMQESVDLVEAAGRSAECVVLDLSRTRSIPGTIGELLGRRQVDILVNAAGIIRRQPAAEFSDENWADVLDVNLTAAFLLSREVGGRMLARGSGKIINVASMLSFQGGSLVTSYAASKHGLVGLTKALGNEWAASGVQVNAIAPGYIATRVTDPLRADPGRAAEILGRIPAGRWGTPRDLVGAAVFLASAASDYVSGHVIAVDGGWLAR</sequence>
<dbReference type="InterPro" id="IPR011286">
    <property type="entry name" value="2-deoxy-D-gluc_3_DH"/>
</dbReference>
<dbReference type="NCBIfam" id="TIGR01832">
    <property type="entry name" value="kduD"/>
    <property type="match status" value="1"/>
</dbReference>
<dbReference type="RefSeq" id="WP_376877645.1">
    <property type="nucleotide sequence ID" value="NZ_JBHUHP010000015.1"/>
</dbReference>
<dbReference type="InterPro" id="IPR036291">
    <property type="entry name" value="NAD(P)-bd_dom_sf"/>
</dbReference>
<dbReference type="Proteomes" id="UP001597402">
    <property type="component" value="Unassembled WGS sequence"/>
</dbReference>
<accession>A0ABW4XC50</accession>
<dbReference type="InterPro" id="IPR002347">
    <property type="entry name" value="SDR_fam"/>
</dbReference>
<reference evidence="4" key="1">
    <citation type="journal article" date="2019" name="Int. J. Syst. Evol. Microbiol.">
        <title>The Global Catalogue of Microorganisms (GCM) 10K type strain sequencing project: providing services to taxonomists for standard genome sequencing and annotation.</title>
        <authorList>
            <consortium name="The Broad Institute Genomics Platform"/>
            <consortium name="The Broad Institute Genome Sequencing Center for Infectious Disease"/>
            <person name="Wu L."/>
            <person name="Ma J."/>
        </authorList>
    </citation>
    <scope>NUCLEOTIDE SEQUENCE [LARGE SCALE GENOMIC DNA]</scope>
    <source>
        <strain evidence="4">JCM 3338</strain>
    </source>
</reference>